<proteinExistence type="predicted"/>
<feature type="repeat" description="Cell wall-binding" evidence="2">
    <location>
        <begin position="742"/>
        <end position="761"/>
    </location>
</feature>
<evidence type="ECO:0000256" key="3">
    <source>
        <dbReference type="SAM" id="SignalP"/>
    </source>
</evidence>
<feature type="chain" id="PRO_5045215559" evidence="3">
    <location>
        <begin position="32"/>
        <end position="839"/>
    </location>
</feature>
<name>A0ABU8FV86_9BACI</name>
<feature type="repeat" description="Cell wall-binding" evidence="2">
    <location>
        <begin position="682"/>
        <end position="701"/>
    </location>
</feature>
<feature type="repeat" description="Cell wall-binding" evidence="2">
    <location>
        <begin position="782"/>
        <end position="801"/>
    </location>
</feature>
<evidence type="ECO:0000256" key="1">
    <source>
        <dbReference type="ARBA" id="ARBA00022737"/>
    </source>
</evidence>
<feature type="domain" description="Bacterial Ig" evidence="4">
    <location>
        <begin position="579"/>
        <end position="658"/>
    </location>
</feature>
<evidence type="ECO:0000259" key="4">
    <source>
        <dbReference type="Pfam" id="PF17936"/>
    </source>
</evidence>
<feature type="repeat" description="Cell wall-binding" evidence="2">
    <location>
        <begin position="762"/>
        <end position="781"/>
    </location>
</feature>
<gene>
    <name evidence="5" type="ORF">WAX78_10460</name>
</gene>
<dbReference type="PROSITE" id="PS51170">
    <property type="entry name" value="CW"/>
    <property type="match status" value="7"/>
</dbReference>
<evidence type="ECO:0000313" key="6">
    <source>
        <dbReference type="Proteomes" id="UP001367922"/>
    </source>
</evidence>
<feature type="domain" description="Bacterial Ig" evidence="4">
    <location>
        <begin position="413"/>
        <end position="493"/>
    </location>
</feature>
<dbReference type="NCBIfam" id="NF033510">
    <property type="entry name" value="Ca_tandemer"/>
    <property type="match status" value="3"/>
</dbReference>
<dbReference type="InterPro" id="IPR013783">
    <property type="entry name" value="Ig-like_fold"/>
</dbReference>
<feature type="repeat" description="Cell wall-binding" evidence="2">
    <location>
        <begin position="722"/>
        <end position="741"/>
    </location>
</feature>
<keyword evidence="3" id="KW-0732">Signal</keyword>
<keyword evidence="6" id="KW-1185">Reference proteome</keyword>
<dbReference type="InterPro" id="IPR018337">
    <property type="entry name" value="Cell_wall/Cho-bd_repeat"/>
</dbReference>
<feature type="repeat" description="Cell wall-binding" evidence="2">
    <location>
        <begin position="802"/>
        <end position="821"/>
    </location>
</feature>
<dbReference type="Pfam" id="PF17936">
    <property type="entry name" value="Big_6"/>
    <property type="match status" value="3"/>
</dbReference>
<dbReference type="Proteomes" id="UP001367922">
    <property type="component" value="Unassembled WGS sequence"/>
</dbReference>
<dbReference type="Pfam" id="PF01473">
    <property type="entry name" value="Choline_bind_1"/>
    <property type="match status" value="1"/>
</dbReference>
<organism evidence="5 6">
    <name type="scientific">Bacillus yunxiaonensis</name>
    <dbReference type="NCBI Taxonomy" id="3127665"/>
    <lineage>
        <taxon>Bacteria</taxon>
        <taxon>Bacillati</taxon>
        <taxon>Bacillota</taxon>
        <taxon>Bacilli</taxon>
        <taxon>Bacillales</taxon>
        <taxon>Bacillaceae</taxon>
        <taxon>Bacillus</taxon>
    </lineage>
</organism>
<accession>A0ABU8FV86</accession>
<reference evidence="5 6" key="1">
    <citation type="submission" date="2024-01" db="EMBL/GenBank/DDBJ databases">
        <title>Seven novel Bacillus-like species.</title>
        <authorList>
            <person name="Liu G."/>
        </authorList>
    </citation>
    <scope>NUCLEOTIDE SEQUENCE [LARGE SCALE GENOMIC DNA]</scope>
    <source>
        <strain evidence="5 6">FJAT-53711</strain>
    </source>
</reference>
<sequence length="839" mass="91123">MNNTYWKKLMRKTFMGITIFLLGFTTFLAQAGNVFAAADVTKPVLKGISINKKEVTAGDTVEVSVEAEDTESGIKWIDLRYMSPITQKEQSVHLSYNPETNKYVGYIKVDSNSHPGTWEISIINIFDNADNSVSIFNSNLYHGMSGSMDLSSGNFTVSGTSPDTTKPTFKSVTVNKNAAIAGDTIEVSIEAEDTESGVGSVKVYYKSPITQKGQSADLSYNPEINKYIGYIKIDKDFGSGVWKIDNIFITDTAGNSLFVANSDLYHDTAVGKDLSGGNFAVSGTSPDTTKPTFKSVTVNKNAALVGDSVEVSIEAEDTESGVQSIYLYYQSPIAQKLQYVSLSYNSGTNKYVGYIKTNEYFESGVWKINSIYITDAADNTLSIYNKDFRPESGGIDLSNADLLITKPGEDLIAPAAPKVNTVTDQTTEVTGTTEAKANVAITANGKTIASATADTNGTFTIKIPKQTAGTELLVTATDKANNVSKQTKVIVQDVTAPNKPEVNTVSYEATEVTGIAEAGATVTIYADGKLLSSTTADSNGAFTISIPVQKAETELVITATDQAGNTSEETKVTVKDMTAPSKPEVHAVTDKTTEVTGKTEPNAVVSIFVNTTQIGSAAADKDGNFTVQIPAQKGETELTVIATDKAGNKSEPVKVTVKQSYIGWTKINNNWHYYKPETGTPQTDWSFIDNQWYFFNKEGIMQTNWQQINGTWYFLNQSGAMQTGWAQIGGAWYFLNQSGAMQTGWAQIGGTWYFLNQSGTMQTGWAQIGSTWYLFNTSGTMQTGWTFNNGTWYFLNQNGAMQTSWQQINGTWFYFYTNGRMAANTTIGGYKLSANGALI</sequence>
<keyword evidence="1" id="KW-0677">Repeat</keyword>
<dbReference type="Gene3D" id="2.60.40.10">
    <property type="entry name" value="Immunoglobulins"/>
    <property type="match status" value="3"/>
</dbReference>
<protein>
    <submittedName>
        <fullName evidence="5">Ig-like domain-containing protein</fullName>
    </submittedName>
</protein>
<evidence type="ECO:0000313" key="5">
    <source>
        <dbReference type="EMBL" id="MEI4829875.1"/>
    </source>
</evidence>
<dbReference type="RefSeq" id="WP_336482222.1">
    <property type="nucleotide sequence ID" value="NZ_JBAWSV010000003.1"/>
</dbReference>
<dbReference type="Gene3D" id="2.10.270.10">
    <property type="entry name" value="Cholin Binding"/>
    <property type="match status" value="2"/>
</dbReference>
<feature type="domain" description="Bacterial Ig" evidence="4">
    <location>
        <begin position="496"/>
        <end position="576"/>
    </location>
</feature>
<dbReference type="Pfam" id="PF19127">
    <property type="entry name" value="Choline_bind_3"/>
    <property type="match status" value="3"/>
</dbReference>
<dbReference type="SUPFAM" id="SSF69360">
    <property type="entry name" value="Cell wall binding repeat"/>
    <property type="match status" value="1"/>
</dbReference>
<feature type="signal peptide" evidence="3">
    <location>
        <begin position="1"/>
        <end position="31"/>
    </location>
</feature>
<dbReference type="InterPro" id="IPR041498">
    <property type="entry name" value="Big_6"/>
</dbReference>
<feature type="repeat" description="Cell wall-binding" evidence="2">
    <location>
        <begin position="702"/>
        <end position="721"/>
    </location>
</feature>
<dbReference type="EMBL" id="JBAWSV010000003">
    <property type="protein sequence ID" value="MEI4829875.1"/>
    <property type="molecule type" value="Genomic_DNA"/>
</dbReference>
<comment type="caution">
    <text evidence="5">The sequence shown here is derived from an EMBL/GenBank/DDBJ whole genome shotgun (WGS) entry which is preliminary data.</text>
</comment>
<evidence type="ECO:0000256" key="2">
    <source>
        <dbReference type="PROSITE-ProRule" id="PRU00591"/>
    </source>
</evidence>